<dbReference type="AlphaFoldDB" id="A0A246KYH8"/>
<organism evidence="1 2">
    <name type="scientific">Stenotrophomonas pavanii</name>
    <dbReference type="NCBI Taxonomy" id="487698"/>
    <lineage>
        <taxon>Bacteria</taxon>
        <taxon>Pseudomonadati</taxon>
        <taxon>Pseudomonadota</taxon>
        <taxon>Gammaproteobacteria</taxon>
        <taxon>Lysobacterales</taxon>
        <taxon>Lysobacteraceae</taxon>
        <taxon>Stenotrophomonas</taxon>
    </lineage>
</organism>
<proteinExistence type="predicted"/>
<dbReference type="Proteomes" id="UP000197904">
    <property type="component" value="Unassembled WGS sequence"/>
</dbReference>
<reference evidence="1 2" key="1">
    <citation type="submission" date="2017-06" db="EMBL/GenBank/DDBJ databases">
        <authorList>
            <person name="Kim H.J."/>
            <person name="Triplett B.A."/>
        </authorList>
    </citation>
    <scope>NUCLEOTIDE SEQUENCE [LARGE SCALE GENOMIC DNA]</scope>
    <source>
        <strain evidence="1 2">S18795</strain>
    </source>
</reference>
<accession>A0A246KYH8</accession>
<comment type="caution">
    <text evidence="1">The sequence shown here is derived from an EMBL/GenBank/DDBJ whole genome shotgun (WGS) entry which is preliminary data.</text>
</comment>
<evidence type="ECO:0008006" key="3">
    <source>
        <dbReference type="Google" id="ProtNLM"/>
    </source>
</evidence>
<sequence length="157" mass="17251">MTLTYRSPTASDILHVAENMRQEDILEVAASHGHTPLQALAYAVTASDRSFAATHDGSAVCIFGFTQHAEGIASVWLLGTDALVAPSFRRTFLREARRISDEWAATFGTIFNFVDVHAVTTRRWLGWLGFRESGVESAYGFAKTPFVRVTKTPCATP</sequence>
<dbReference type="EMBL" id="NIXP01000075">
    <property type="protein sequence ID" value="OWR33632.1"/>
    <property type="molecule type" value="Genomic_DNA"/>
</dbReference>
<name>A0A246KYH8_9GAMM</name>
<dbReference type="RefSeq" id="WP_088476078.1">
    <property type="nucleotide sequence ID" value="NZ_NIXP01000075.1"/>
</dbReference>
<evidence type="ECO:0000313" key="2">
    <source>
        <dbReference type="Proteomes" id="UP000197904"/>
    </source>
</evidence>
<protein>
    <recommendedName>
        <fullName evidence="3">DUF2833 domain-containing protein</fullName>
    </recommendedName>
</protein>
<evidence type="ECO:0000313" key="1">
    <source>
        <dbReference type="EMBL" id="OWR33632.1"/>
    </source>
</evidence>
<gene>
    <name evidence="1" type="ORF">CEE55_10825</name>
</gene>